<evidence type="ECO:0000256" key="4">
    <source>
        <dbReference type="ARBA" id="ARBA00022729"/>
    </source>
</evidence>
<dbReference type="GO" id="GO:0016020">
    <property type="term" value="C:membrane"/>
    <property type="evidence" value="ECO:0007669"/>
    <property type="project" value="UniProtKB-SubCell"/>
</dbReference>
<dbReference type="FunFam" id="1.20.1640.10:FF:000029">
    <property type="entry name" value="Putative Patched sphingolipid transporter"/>
    <property type="match status" value="1"/>
</dbReference>
<evidence type="ECO:0000256" key="2">
    <source>
        <dbReference type="ARBA" id="ARBA00022448"/>
    </source>
</evidence>
<feature type="transmembrane region" description="Helical" evidence="10">
    <location>
        <begin position="1365"/>
        <end position="1395"/>
    </location>
</feature>
<evidence type="ECO:0000313" key="12">
    <source>
        <dbReference type="EMBL" id="MBW0485509.1"/>
    </source>
</evidence>
<gene>
    <name evidence="12" type="ORF">O181_025224</name>
</gene>
<evidence type="ECO:0000256" key="10">
    <source>
        <dbReference type="SAM" id="Phobius"/>
    </source>
</evidence>
<dbReference type="SUPFAM" id="SSF82866">
    <property type="entry name" value="Multidrug efflux transporter AcrB transmembrane domain"/>
    <property type="match status" value="2"/>
</dbReference>
<keyword evidence="2" id="KW-0813">Transport</keyword>
<evidence type="ECO:0000256" key="7">
    <source>
        <dbReference type="ARBA" id="ARBA00023136"/>
    </source>
</evidence>
<reference evidence="12" key="1">
    <citation type="submission" date="2021-03" db="EMBL/GenBank/DDBJ databases">
        <title>Draft genome sequence of rust myrtle Austropuccinia psidii MF-1, a brazilian biotype.</title>
        <authorList>
            <person name="Quecine M.C."/>
            <person name="Pachon D.M.R."/>
            <person name="Bonatelli M.L."/>
            <person name="Correr F.H."/>
            <person name="Franceschini L.M."/>
            <person name="Leite T.F."/>
            <person name="Margarido G.R.A."/>
            <person name="Almeida C.A."/>
            <person name="Ferrarezi J.A."/>
            <person name="Labate C.A."/>
        </authorList>
    </citation>
    <scope>NUCLEOTIDE SEQUENCE</scope>
    <source>
        <strain evidence="12">MF-1</strain>
    </source>
</reference>
<keyword evidence="5 10" id="KW-1133">Transmembrane helix</keyword>
<keyword evidence="8" id="KW-1015">Disulfide bond</keyword>
<dbReference type="PROSITE" id="PS50156">
    <property type="entry name" value="SSD"/>
    <property type="match status" value="1"/>
</dbReference>
<evidence type="ECO:0000256" key="1">
    <source>
        <dbReference type="ARBA" id="ARBA00004141"/>
    </source>
</evidence>
<feature type="transmembrane region" description="Helical" evidence="10">
    <location>
        <begin position="1294"/>
        <end position="1315"/>
    </location>
</feature>
<evidence type="ECO:0000256" key="8">
    <source>
        <dbReference type="ARBA" id="ARBA00023157"/>
    </source>
</evidence>
<dbReference type="GO" id="GO:0015918">
    <property type="term" value="P:sterol transport"/>
    <property type="evidence" value="ECO:0007669"/>
    <property type="project" value="TreeGrafter"/>
</dbReference>
<dbReference type="OrthoDB" id="6510177at2759"/>
<feature type="transmembrane region" description="Helical" evidence="10">
    <location>
        <begin position="295"/>
        <end position="314"/>
    </location>
</feature>
<organism evidence="12 13">
    <name type="scientific">Austropuccinia psidii MF-1</name>
    <dbReference type="NCBI Taxonomy" id="1389203"/>
    <lineage>
        <taxon>Eukaryota</taxon>
        <taxon>Fungi</taxon>
        <taxon>Dikarya</taxon>
        <taxon>Basidiomycota</taxon>
        <taxon>Pucciniomycotina</taxon>
        <taxon>Pucciniomycetes</taxon>
        <taxon>Pucciniales</taxon>
        <taxon>Sphaerophragmiaceae</taxon>
        <taxon>Austropuccinia</taxon>
    </lineage>
</organism>
<keyword evidence="7 10" id="KW-0472">Membrane</keyword>
<dbReference type="Pfam" id="PF02460">
    <property type="entry name" value="Patched"/>
    <property type="match status" value="1"/>
</dbReference>
<accession>A0A9Q3CK52</accession>
<keyword evidence="4" id="KW-0732">Signal</keyword>
<dbReference type="GO" id="GO:0032934">
    <property type="term" value="F:sterol binding"/>
    <property type="evidence" value="ECO:0007669"/>
    <property type="project" value="TreeGrafter"/>
</dbReference>
<feature type="transmembrane region" description="Helical" evidence="10">
    <location>
        <begin position="1270"/>
        <end position="1287"/>
    </location>
</feature>
<comment type="subcellular location">
    <subcellularLocation>
        <location evidence="1">Membrane</location>
        <topology evidence="1">Multi-pass membrane protein</topology>
    </subcellularLocation>
</comment>
<feature type="transmembrane region" description="Helical" evidence="10">
    <location>
        <begin position="925"/>
        <end position="950"/>
    </location>
</feature>
<evidence type="ECO:0000259" key="11">
    <source>
        <dbReference type="PROSITE" id="PS50156"/>
    </source>
</evidence>
<keyword evidence="13" id="KW-1185">Reference proteome</keyword>
<evidence type="ECO:0000256" key="9">
    <source>
        <dbReference type="SAM" id="MobiDB-lite"/>
    </source>
</evidence>
<name>A0A9Q3CK52_9BASI</name>
<comment type="caution">
    <text evidence="12">The sequence shown here is derived from an EMBL/GenBank/DDBJ whole genome shotgun (WGS) entry which is preliminary data.</text>
</comment>
<keyword evidence="6" id="KW-0445">Lipid transport</keyword>
<dbReference type="PANTHER" id="PTHR45727:SF2">
    <property type="entry name" value="NPC INTRACELLULAR CHOLESTEROL TRANSPORTER 1"/>
    <property type="match status" value="1"/>
</dbReference>
<sequence>MSSSLIHSSSSSKFSSFESGIGRCAIYGGCGKKGFFGQELPCPDNQPARKTTASLKLKLNQICGSQFESLQTACCTEDQIGDLSQSLSPAEPLISSCPACRNNFRQFYCHFTCSPNQASFLNVTSTQQVKNSHTGKLNQAVKSLDFWVDERFGNAFFNSCKEVKFGATNGYAIDLIGGGAKNWKDFLGYMGQERPGLGSPFQIDFPSTSNNHLLPITSESNPTSLNSLLETTLTNTTFTPLNPVPLRCDSSALDARCACTDCSSVCTSLPPSPPLFIPKVSSNTCFVGQVNCSDFFIIFLYSLALSGTLIYIFWLEVLKRRKTGNGTRRNSDGGSGYETPSGYERVSLHDPLAPNSSSESFDAPESDDEDPNRIGRTNNPLIGATSIAQAEGPERSRSIASLSPNESFFVHRRLTQSSSLTADADMRLMGIHHQPRSYPLNVFLSRIFYYIGFSCASRPYLTIALGFLLCGILNLGWTQFQIEKDPVKLWVAPTSSSAINKADFENRFGPFYRTEQIFLTSIDPQKPVLNYERLNWIFELEKSIRSLETSSDLALTSVCLSPTSAVQPPKSTSDCVVQSIMGYFGNSLDRINEANWADELNKCVNMPSTCLPAFGQPLIPNVILGGIPSTNNTDNKIDGSLAKAVIITYVLNNSLEPDKLAKAIEWETTLKNYLEQITTGQAEWSKQPKSAGLEMAWSTEISLEDEINKSTNTDIQVVTFSYLAMFLYVAISLGGSGLAILSAIFRGLMALGRMAIPKVLRFRNRNERNSLFPAPNSRTPSIKRQLLVESKFSLALWSILIVLLSLSTSVGLFSFMGVKITLIIAEVIPFLVLAIGVDNVFLVANEVSRQNSKAYTSLARGGLGFNTMDGLLGDDDDEVGGLPSVEVRIARAIARMGPSVLLSASCETIAFALGALVGMPAVRNFAIYAAGAVIINTILQMTIFASAIAIDLHRMESNRVDCFPCLKVTASISLTDLVTSSGEGGLSRFFRTIYAPILMKRPIKILALSAFSGIFIFSVLCSRKIELGLDQRLALPPKSHLVNYFDALDNFFDIGPPVYFVTKNINLTERANQQALCGRFSTCQELSLTNVLEAERKRPDSSFIAQPPAVWIDDFLQWLNPTLEFCCRVKKNDKNVFCTDRDRERDCQPCYKDHQPRWNITMTGLPEGEEFMRYLNHWLSSPTSEACPLGGKASYYNAIDLSSRNEVSASHFRTYHTPLKQQSDYINAMVSAHRIADDISTRTGATVYPYSIFYVFFDQYGRILKTSKEVVLMALLAVFILSGILLGSWRTGGLMCMTVFMIVMSIAGGMGAWGINLNAVSLVNLVIGIGIGVEFCSHIARAFIGANGGGLPHRHHRAQRDRDERVCVAMGDVGASVFSGIFSTKIIGILILGFTKSKLLEIYYFRIWSILIVSCGLHGLIFLPIILSYFGGQGFKLNDEDDQDLENLVIDRLEIEQQRNHSNDDNQ</sequence>
<evidence type="ECO:0000256" key="5">
    <source>
        <dbReference type="ARBA" id="ARBA00022989"/>
    </source>
</evidence>
<dbReference type="PANTHER" id="PTHR45727">
    <property type="entry name" value="NPC INTRACELLULAR CHOLESTEROL TRANSPORTER 1"/>
    <property type="match status" value="1"/>
</dbReference>
<feature type="transmembrane region" description="Helical" evidence="10">
    <location>
        <begin position="900"/>
        <end position="919"/>
    </location>
</feature>
<dbReference type="InterPro" id="IPR053956">
    <property type="entry name" value="NPC1_MLD"/>
</dbReference>
<dbReference type="EMBL" id="AVOT02008200">
    <property type="protein sequence ID" value="MBW0485509.1"/>
    <property type="molecule type" value="Genomic_DNA"/>
</dbReference>
<feature type="domain" description="SSD" evidence="11">
    <location>
        <begin position="783"/>
        <end position="950"/>
    </location>
</feature>
<feature type="transmembrane region" description="Helical" evidence="10">
    <location>
        <begin position="794"/>
        <end position="816"/>
    </location>
</feature>
<feature type="transmembrane region" description="Helical" evidence="10">
    <location>
        <begin position="822"/>
        <end position="844"/>
    </location>
</feature>
<dbReference type="InterPro" id="IPR032190">
    <property type="entry name" value="NPC1_N"/>
</dbReference>
<proteinExistence type="predicted"/>
<dbReference type="Pfam" id="PF16414">
    <property type="entry name" value="NPC1_N"/>
    <property type="match status" value="1"/>
</dbReference>
<evidence type="ECO:0000256" key="3">
    <source>
        <dbReference type="ARBA" id="ARBA00022692"/>
    </source>
</evidence>
<dbReference type="Pfam" id="PF22314">
    <property type="entry name" value="NPC1_MLD"/>
    <property type="match status" value="1"/>
</dbReference>
<feature type="transmembrane region" description="Helical" evidence="10">
    <location>
        <begin position="1407"/>
        <end position="1430"/>
    </location>
</feature>
<dbReference type="Proteomes" id="UP000765509">
    <property type="component" value="Unassembled WGS sequence"/>
</dbReference>
<protein>
    <recommendedName>
        <fullName evidence="11">SSD domain-containing protein</fullName>
    </recommendedName>
</protein>
<evidence type="ECO:0000256" key="6">
    <source>
        <dbReference type="ARBA" id="ARBA00023055"/>
    </source>
</evidence>
<keyword evidence="3 10" id="KW-0812">Transmembrane</keyword>
<feature type="region of interest" description="Disordered" evidence="9">
    <location>
        <begin position="324"/>
        <end position="380"/>
    </location>
</feature>
<feature type="transmembrane region" description="Helical" evidence="10">
    <location>
        <begin position="720"/>
        <end position="745"/>
    </location>
</feature>
<feature type="transmembrane region" description="Helical" evidence="10">
    <location>
        <begin position="1321"/>
        <end position="1344"/>
    </location>
</feature>
<feature type="transmembrane region" description="Helical" evidence="10">
    <location>
        <begin position="460"/>
        <end position="477"/>
    </location>
</feature>
<dbReference type="Gene3D" id="1.20.1640.10">
    <property type="entry name" value="Multidrug efflux transporter AcrB transmembrane domain"/>
    <property type="match status" value="2"/>
</dbReference>
<dbReference type="InterPro" id="IPR000731">
    <property type="entry name" value="SSD"/>
</dbReference>
<evidence type="ECO:0000313" key="13">
    <source>
        <dbReference type="Proteomes" id="UP000765509"/>
    </source>
</evidence>
<dbReference type="InterPro" id="IPR003392">
    <property type="entry name" value="PTHD_SSD"/>
</dbReference>